<name>A0A6C0DG38_9ZZZZ</name>
<protein>
    <submittedName>
        <fullName evidence="1">Uncharacterized protein</fullName>
    </submittedName>
</protein>
<sequence>MTLTYVTALMRVYETDNTSTKNLETRLEHFKHLLDAKVPLLVYVCKEYSEEVLQLCKDLDHVQVITMELEDTWTYNACLPWSTKLPTHRNQPKDTFRFLALINAKIEFVVKGILLNPFKTANFAWIDFNVFHVIKDTPLATKRLRQLCDVTLESNRFISPGCWQKGCSWDGNHVCWRYCGGFALGKALTFLQLFQLYKDHMVEYFNKFNCISWEVNTWSYLESAYELFETEWYAADHNDKILDVPAIRTQVPFLIKRPDATSGTYTFPSETNYQPTSLSFLVYKGLPLLNVRLVNYFLTPEGSYIIHHPKRSLITHNTLCNLTSDLNTINDYKWMINLVSSPVTDDDIQGLEDVRLWINSEGNLKFIATQRQWSPSKQNRMMIGNVDTEKGAYRSCEIIEPPGPSGCEKNWIPLLIDGKDRFIYQWHPFQIGEIVDGRLQIVTSVVRPSLAGMKGSTIFVPWNNKLLGLIHSSEEGTPRKYYHCLITLDPVTGLPLQISQKFVFGRLGIEFCIGFCLEPENRIRFWYSQHDRDPMWTSVPTDAFEWTDCC</sequence>
<proteinExistence type="predicted"/>
<evidence type="ECO:0000313" key="1">
    <source>
        <dbReference type="EMBL" id="QHT15487.1"/>
    </source>
</evidence>
<reference evidence="1" key="1">
    <citation type="journal article" date="2020" name="Nature">
        <title>Giant virus diversity and host interactions through global metagenomics.</title>
        <authorList>
            <person name="Schulz F."/>
            <person name="Roux S."/>
            <person name="Paez-Espino D."/>
            <person name="Jungbluth S."/>
            <person name="Walsh D.A."/>
            <person name="Denef V.J."/>
            <person name="McMahon K.D."/>
            <person name="Konstantinidis K.T."/>
            <person name="Eloe-Fadrosh E.A."/>
            <person name="Kyrpides N.C."/>
            <person name="Woyke T."/>
        </authorList>
    </citation>
    <scope>NUCLEOTIDE SEQUENCE</scope>
    <source>
        <strain evidence="1">GVMAG-M-3300023174-176</strain>
    </source>
</reference>
<organism evidence="1">
    <name type="scientific">viral metagenome</name>
    <dbReference type="NCBI Taxonomy" id="1070528"/>
    <lineage>
        <taxon>unclassified sequences</taxon>
        <taxon>metagenomes</taxon>
        <taxon>organismal metagenomes</taxon>
    </lineage>
</organism>
<accession>A0A6C0DG38</accession>
<dbReference type="EMBL" id="MN739613">
    <property type="protein sequence ID" value="QHT15487.1"/>
    <property type="molecule type" value="Genomic_DNA"/>
</dbReference>
<dbReference type="AlphaFoldDB" id="A0A6C0DG38"/>